<sequence>MKHRTALGVPGDRLNPSTPRRRWGQESGDGSRFCNRT</sequence>
<dbReference type="Proteomes" id="UP000189229">
    <property type="component" value="Unassembled WGS sequence"/>
</dbReference>
<evidence type="ECO:0000313" key="2">
    <source>
        <dbReference type="EMBL" id="OOK73685.1"/>
    </source>
</evidence>
<protein>
    <submittedName>
        <fullName evidence="2">Uncharacterized protein</fullName>
    </submittedName>
</protein>
<dbReference type="EMBL" id="MVBM01000004">
    <property type="protein sequence ID" value="OOK73685.1"/>
    <property type="molecule type" value="Genomic_DNA"/>
</dbReference>
<feature type="region of interest" description="Disordered" evidence="1">
    <location>
        <begin position="1"/>
        <end position="37"/>
    </location>
</feature>
<evidence type="ECO:0000313" key="3">
    <source>
        <dbReference type="Proteomes" id="UP000189229"/>
    </source>
</evidence>
<gene>
    <name evidence="2" type="ORF">BZL30_4974</name>
</gene>
<evidence type="ECO:0000256" key="1">
    <source>
        <dbReference type="SAM" id="MobiDB-lite"/>
    </source>
</evidence>
<organism evidence="2 3">
    <name type="scientific">Mycobacterium kansasii</name>
    <dbReference type="NCBI Taxonomy" id="1768"/>
    <lineage>
        <taxon>Bacteria</taxon>
        <taxon>Bacillati</taxon>
        <taxon>Actinomycetota</taxon>
        <taxon>Actinomycetes</taxon>
        <taxon>Mycobacteriales</taxon>
        <taxon>Mycobacteriaceae</taxon>
        <taxon>Mycobacterium</taxon>
    </lineage>
</organism>
<comment type="caution">
    <text evidence="2">The sequence shown here is derived from an EMBL/GenBank/DDBJ whole genome shotgun (WGS) entry which is preliminary data.</text>
</comment>
<accession>A0A1V3X3H9</accession>
<dbReference type="AlphaFoldDB" id="A0A1V3X3H9"/>
<name>A0A1V3X3H9_MYCKA</name>
<reference evidence="2 3" key="1">
    <citation type="submission" date="2017-02" db="EMBL/GenBank/DDBJ databases">
        <title>Complete genome sequences of Mycobacterium kansasii strains isolated from rhesus macaques.</title>
        <authorList>
            <person name="Panda A."/>
            <person name="Nagaraj S."/>
            <person name="Zhao X."/>
            <person name="Tettelin H."/>
            <person name="Detolla L.J."/>
        </authorList>
    </citation>
    <scope>NUCLEOTIDE SEQUENCE [LARGE SCALE GENOMIC DNA]</scope>
    <source>
        <strain evidence="2 3">11-3813</strain>
    </source>
</reference>
<proteinExistence type="predicted"/>